<dbReference type="Proteomes" id="UP000184123">
    <property type="component" value="Unassembled WGS sequence"/>
</dbReference>
<feature type="transmembrane region" description="Helical" evidence="10">
    <location>
        <begin position="6"/>
        <end position="22"/>
    </location>
</feature>
<dbReference type="InterPro" id="IPR006153">
    <property type="entry name" value="Cation/H_exchanger_TM"/>
</dbReference>
<dbReference type="SUPFAM" id="SSF51735">
    <property type="entry name" value="NAD(P)-binding Rossmann-fold domains"/>
    <property type="match status" value="1"/>
</dbReference>
<dbReference type="Gene3D" id="1.20.1530.20">
    <property type="match status" value="1"/>
</dbReference>
<evidence type="ECO:0000256" key="9">
    <source>
        <dbReference type="SAM" id="MobiDB-lite"/>
    </source>
</evidence>
<dbReference type="InterPro" id="IPR003148">
    <property type="entry name" value="RCK_N"/>
</dbReference>
<dbReference type="Pfam" id="PF02254">
    <property type="entry name" value="TrkA_N"/>
    <property type="match status" value="1"/>
</dbReference>
<feature type="transmembrane region" description="Helical" evidence="10">
    <location>
        <begin position="184"/>
        <end position="208"/>
    </location>
</feature>
<accession>A0A1M7AD98</accession>
<sequence length="621" mass="67289">MTTLVIFCLIGACGIGAQWIAWRWKIPAIVVMLAVGVLIGPTTGILQPQVVFGDLLEPLIATAVALILFEGGLTLHFARLADAETAVRRLVIIGGPLVWGLATLCGHYIGGLSWASAAVLGGILIVTGPTVIIPLLRQASLKRRPAEILRWEAIVNDPVGALAAVLAFELTIVAYSAHSLSTTLGHMALGIVLSIGIGYLGAWLLILALRKGHIPEYLKVPVMIVAVLIIYTLPNSLLHESGLLAVTVMGMVLGNSSVASLDEIRRFKENITVLLVSAVFILLAADVDLATLTSLGWREIVFVLMVLFVVRPLAVFLSLIGTGLPLSEKLIVGWIGPRGVVAVAIAGLFGNRLVELGVEDAAILPPLAFAIVAVTVVFHGFSLEPLSRHFNLKSTGTKGLLIVGANPFSRRLAETIQSIGRPVMIADRNWKRIRAVRGHDIPCYFGEILSEEAELDIEMNQFDSVVALTDNDDYNALVCVNYGPEFGRHRVFQFAPSRGDIGDSAHKAPETLGGYYFGNNLDYDTAIEHINTGWCLRLTRLSKEYTFDDYRRDNPEARVISAYSEDGSVRVMTRDTRFEADSDETLLALVPDDTSEDKARHRAARRGEKPPASTDNPQADT</sequence>
<dbReference type="Proteomes" id="UP000321726">
    <property type="component" value="Unassembled WGS sequence"/>
</dbReference>
<keyword evidence="7" id="KW-0406">Ion transport</keyword>
<dbReference type="GO" id="GO:0015297">
    <property type="term" value="F:antiporter activity"/>
    <property type="evidence" value="ECO:0007669"/>
    <property type="project" value="UniProtKB-KW"/>
</dbReference>
<dbReference type="RefSeq" id="WP_159438838.1">
    <property type="nucleotide sequence ID" value="NZ_BJXU01000013.1"/>
</dbReference>
<dbReference type="EMBL" id="BJXU01000013">
    <property type="protein sequence ID" value="GEN22432.1"/>
    <property type="molecule type" value="Genomic_DNA"/>
</dbReference>
<feature type="transmembrane region" description="Helical" evidence="10">
    <location>
        <begin position="362"/>
        <end position="383"/>
    </location>
</feature>
<feature type="transmembrane region" description="Helical" evidence="10">
    <location>
        <begin position="29"/>
        <end position="47"/>
    </location>
</feature>
<keyword evidence="4" id="KW-1003">Cell membrane</keyword>
<reference evidence="14 15" key="1">
    <citation type="submission" date="2016-11" db="EMBL/GenBank/DDBJ databases">
        <authorList>
            <person name="Jaros S."/>
            <person name="Januszkiewicz K."/>
            <person name="Wedrychowicz H."/>
        </authorList>
    </citation>
    <scope>NUCLEOTIDE SEQUENCE [LARGE SCALE GENOMIC DNA]</scope>
    <source>
        <strain evidence="14 15">DSM 4740</strain>
    </source>
</reference>
<dbReference type="InterPro" id="IPR038770">
    <property type="entry name" value="Na+/solute_symporter_sf"/>
</dbReference>
<evidence type="ECO:0000313" key="13">
    <source>
        <dbReference type="EMBL" id="GEN22432.1"/>
    </source>
</evidence>
<dbReference type="GO" id="GO:0005886">
    <property type="term" value="C:plasma membrane"/>
    <property type="evidence" value="ECO:0007669"/>
    <property type="project" value="UniProtKB-SubCell"/>
</dbReference>
<evidence type="ECO:0000256" key="10">
    <source>
        <dbReference type="SAM" id="Phobius"/>
    </source>
</evidence>
<evidence type="ECO:0000313" key="15">
    <source>
        <dbReference type="Proteomes" id="UP000184123"/>
    </source>
</evidence>
<dbReference type="Pfam" id="PF00999">
    <property type="entry name" value="Na_H_Exchanger"/>
    <property type="match status" value="1"/>
</dbReference>
<feature type="transmembrane region" description="Helical" evidence="10">
    <location>
        <begin position="59"/>
        <end position="78"/>
    </location>
</feature>
<evidence type="ECO:0000256" key="5">
    <source>
        <dbReference type="ARBA" id="ARBA00022692"/>
    </source>
</evidence>
<evidence type="ECO:0000256" key="8">
    <source>
        <dbReference type="ARBA" id="ARBA00023136"/>
    </source>
</evidence>
<dbReference type="GO" id="GO:0006813">
    <property type="term" value="P:potassium ion transport"/>
    <property type="evidence" value="ECO:0007669"/>
    <property type="project" value="InterPro"/>
</dbReference>
<feature type="transmembrane region" description="Helical" evidence="10">
    <location>
        <begin position="158"/>
        <end position="178"/>
    </location>
</feature>
<feature type="domain" description="RCK N-terminal" evidence="12">
    <location>
        <begin position="401"/>
        <end position="481"/>
    </location>
</feature>
<evidence type="ECO:0000256" key="2">
    <source>
        <dbReference type="ARBA" id="ARBA00022448"/>
    </source>
</evidence>
<proteinExistence type="predicted"/>
<evidence type="ECO:0000256" key="6">
    <source>
        <dbReference type="ARBA" id="ARBA00022989"/>
    </source>
</evidence>
<comment type="subcellular location">
    <subcellularLocation>
        <location evidence="1">Cell membrane</location>
        <topology evidence="1">Multi-pass membrane protein</topology>
    </subcellularLocation>
</comment>
<evidence type="ECO:0000313" key="16">
    <source>
        <dbReference type="Proteomes" id="UP000321726"/>
    </source>
</evidence>
<gene>
    <name evidence="13" type="ORF">HCU01_03810</name>
    <name evidence="14" type="ORF">SAMN05660971_00466</name>
</gene>
<protein>
    <submittedName>
        <fullName evidence="13">Sodium/hydrogen exchanger</fullName>
    </submittedName>
    <submittedName>
        <fullName evidence="14">Sodium/proton antiporter, CPA1 family</fullName>
    </submittedName>
</protein>
<dbReference type="InterPro" id="IPR036291">
    <property type="entry name" value="NAD(P)-bd_dom_sf"/>
</dbReference>
<evidence type="ECO:0000256" key="1">
    <source>
        <dbReference type="ARBA" id="ARBA00004651"/>
    </source>
</evidence>
<dbReference type="PANTHER" id="PTHR32507:SF0">
    <property type="entry name" value="NA(+)_H(+) ANTIPORTER 2-RELATED"/>
    <property type="match status" value="1"/>
</dbReference>
<organism evidence="14 15">
    <name type="scientific">Halomonas cupida</name>
    <dbReference type="NCBI Taxonomy" id="44933"/>
    <lineage>
        <taxon>Bacteria</taxon>
        <taxon>Pseudomonadati</taxon>
        <taxon>Pseudomonadota</taxon>
        <taxon>Gammaproteobacteria</taxon>
        <taxon>Oceanospirillales</taxon>
        <taxon>Halomonadaceae</taxon>
        <taxon>Halomonas</taxon>
    </lineage>
</organism>
<dbReference type="STRING" id="44933.SAMN05660971_00466"/>
<keyword evidence="2" id="KW-0813">Transport</keyword>
<evidence type="ECO:0000313" key="14">
    <source>
        <dbReference type="EMBL" id="SHL40670.1"/>
    </source>
</evidence>
<evidence type="ECO:0000256" key="3">
    <source>
        <dbReference type="ARBA" id="ARBA00022449"/>
    </source>
</evidence>
<dbReference type="Gene3D" id="3.40.50.720">
    <property type="entry name" value="NAD(P)-binding Rossmann-like Domain"/>
    <property type="match status" value="1"/>
</dbReference>
<keyword evidence="16" id="KW-1185">Reference proteome</keyword>
<dbReference type="PANTHER" id="PTHR32507">
    <property type="entry name" value="NA(+)/H(+) ANTIPORTER 1"/>
    <property type="match status" value="1"/>
</dbReference>
<dbReference type="AlphaFoldDB" id="A0A1M7AD98"/>
<reference evidence="13 16" key="2">
    <citation type="submission" date="2019-07" db="EMBL/GenBank/DDBJ databases">
        <title>Whole genome shotgun sequence of Halomonas cupida NBRC 102219.</title>
        <authorList>
            <person name="Hosoyama A."/>
            <person name="Uohara A."/>
            <person name="Ohji S."/>
            <person name="Ichikawa N."/>
        </authorList>
    </citation>
    <scope>NUCLEOTIDE SEQUENCE [LARGE SCALE GENOMIC DNA]</scope>
    <source>
        <strain evidence="13 16">NBRC 102219</strain>
    </source>
</reference>
<name>A0A1M7AD98_9GAMM</name>
<feature type="transmembrane region" description="Helical" evidence="10">
    <location>
        <begin position="331"/>
        <end position="350"/>
    </location>
</feature>
<keyword evidence="8 10" id="KW-0472">Membrane</keyword>
<keyword evidence="3" id="KW-0050">Antiport</keyword>
<evidence type="ECO:0000256" key="4">
    <source>
        <dbReference type="ARBA" id="ARBA00022475"/>
    </source>
</evidence>
<evidence type="ECO:0000256" key="7">
    <source>
        <dbReference type="ARBA" id="ARBA00023065"/>
    </source>
</evidence>
<feature type="region of interest" description="Disordered" evidence="9">
    <location>
        <begin position="584"/>
        <end position="621"/>
    </location>
</feature>
<evidence type="ECO:0000259" key="12">
    <source>
        <dbReference type="Pfam" id="PF02254"/>
    </source>
</evidence>
<keyword evidence="5 10" id="KW-0812">Transmembrane</keyword>
<feature type="transmembrane region" description="Helical" evidence="10">
    <location>
        <begin position="273"/>
        <end position="294"/>
    </location>
</feature>
<feature type="transmembrane region" description="Helical" evidence="10">
    <location>
        <begin position="300"/>
        <end position="319"/>
    </location>
</feature>
<dbReference type="EMBL" id="FRCA01000001">
    <property type="protein sequence ID" value="SHL40670.1"/>
    <property type="molecule type" value="Genomic_DNA"/>
</dbReference>
<feature type="transmembrane region" description="Helical" evidence="10">
    <location>
        <begin position="220"/>
        <end position="237"/>
    </location>
</feature>
<feature type="transmembrane region" description="Helical" evidence="10">
    <location>
        <begin position="115"/>
        <end position="137"/>
    </location>
</feature>
<evidence type="ECO:0000259" key="11">
    <source>
        <dbReference type="Pfam" id="PF00999"/>
    </source>
</evidence>
<feature type="domain" description="Cation/H+ exchanger transmembrane" evidence="11">
    <location>
        <begin position="20"/>
        <end position="387"/>
    </location>
</feature>
<feature type="transmembrane region" description="Helical" evidence="10">
    <location>
        <begin position="90"/>
        <end position="109"/>
    </location>
</feature>
<keyword evidence="6 10" id="KW-1133">Transmembrane helix</keyword>
<dbReference type="OrthoDB" id="570124at2"/>
<dbReference type="GO" id="GO:1902600">
    <property type="term" value="P:proton transmembrane transport"/>
    <property type="evidence" value="ECO:0007669"/>
    <property type="project" value="InterPro"/>
</dbReference>